<feature type="modified residue" description="N6-(pyridoxal phosphate)lysine" evidence="5">
    <location>
        <position position="47"/>
    </location>
</feature>
<dbReference type="InterPro" id="IPR036052">
    <property type="entry name" value="TrpB-like_PALP_sf"/>
</dbReference>
<evidence type="ECO:0000256" key="3">
    <source>
        <dbReference type="ARBA" id="ARBA00022898"/>
    </source>
</evidence>
<comment type="similarity">
    <text evidence="2">Belongs to the ACC deaminase/D-cysteine desulfhydrase family.</text>
</comment>
<dbReference type="InterPro" id="IPR005966">
    <property type="entry name" value="D-Cys_desShydrase"/>
</dbReference>
<dbReference type="Pfam" id="PF00291">
    <property type="entry name" value="PALP"/>
    <property type="match status" value="1"/>
</dbReference>
<dbReference type="RefSeq" id="WP_345428256.1">
    <property type="nucleotide sequence ID" value="NZ_AP031496.1"/>
</dbReference>
<dbReference type="InterPro" id="IPR001926">
    <property type="entry name" value="TrpB-like_PALP"/>
</dbReference>
<dbReference type="NCBIfam" id="TIGR01275">
    <property type="entry name" value="ACC_deam_rel"/>
    <property type="match status" value="1"/>
</dbReference>
<organism evidence="7 8">
    <name type="scientific">Halioxenophilus aromaticivorans</name>
    <dbReference type="NCBI Taxonomy" id="1306992"/>
    <lineage>
        <taxon>Bacteria</taxon>
        <taxon>Pseudomonadati</taxon>
        <taxon>Pseudomonadota</taxon>
        <taxon>Gammaproteobacteria</taxon>
        <taxon>Alteromonadales</taxon>
        <taxon>Alteromonadaceae</taxon>
        <taxon>Halioxenophilus</taxon>
    </lineage>
</organism>
<keyword evidence="3 5" id="KW-0663">Pyridoxal phosphate</keyword>
<dbReference type="EMBL" id="BAABLX010000080">
    <property type="protein sequence ID" value="GAA4961854.1"/>
    <property type="molecule type" value="Genomic_DNA"/>
</dbReference>
<dbReference type="PANTHER" id="PTHR43780:SF2">
    <property type="entry name" value="1-AMINOCYCLOPROPANE-1-CARBOXYLATE DEAMINASE-RELATED"/>
    <property type="match status" value="1"/>
</dbReference>
<dbReference type="SUPFAM" id="SSF53686">
    <property type="entry name" value="Tryptophan synthase beta subunit-like PLP-dependent enzymes"/>
    <property type="match status" value="1"/>
</dbReference>
<sequence>MITLPASTALAHIPTPLEQLNYRDDRSWPRIWIKRDDLTGSGLSGNKVRKLEFVVAHAKRSGADTLITCGGLQSNHCRATALVGARLGLKVHLILREEGGREIEGNLFIDNLAGATIETFSAQEYQANLNNLLAQRAKDYQSQGRTAHVIPTGASDEIGIWGYVKCAQELKSDFQQNAIDPDLIVCATGSGGTQAGLSLGGYAHGLSARVVGYAVCDDADYFNRKALTDITRCVDAYELAIDPQLVPITTVDDYVGPGYAVGYPELYDRIKDVASRTGLLLDPVYTGKAFHGLMCDIAAGKYSGAKDIVFVHTGGTFGLFAQKTAFGFSL</sequence>
<reference evidence="8" key="1">
    <citation type="journal article" date="2019" name="Int. J. Syst. Evol. Microbiol.">
        <title>The Global Catalogue of Microorganisms (GCM) 10K type strain sequencing project: providing services to taxonomists for standard genome sequencing and annotation.</title>
        <authorList>
            <consortium name="The Broad Institute Genomics Platform"/>
            <consortium name="The Broad Institute Genome Sequencing Center for Infectious Disease"/>
            <person name="Wu L."/>
            <person name="Ma J."/>
        </authorList>
    </citation>
    <scope>NUCLEOTIDE SEQUENCE [LARGE SCALE GENOMIC DNA]</scope>
    <source>
        <strain evidence="8">JCM 19134</strain>
    </source>
</reference>
<dbReference type="Proteomes" id="UP001409585">
    <property type="component" value="Unassembled WGS sequence"/>
</dbReference>
<dbReference type="PIRSF" id="PIRSF006278">
    <property type="entry name" value="ACCD_DCysDesulf"/>
    <property type="match status" value="1"/>
</dbReference>
<keyword evidence="8" id="KW-1185">Reference proteome</keyword>
<evidence type="ECO:0000259" key="6">
    <source>
        <dbReference type="Pfam" id="PF00291"/>
    </source>
</evidence>
<dbReference type="PANTHER" id="PTHR43780">
    <property type="entry name" value="1-AMINOCYCLOPROPANE-1-CARBOXYLATE DEAMINASE-RELATED"/>
    <property type="match status" value="1"/>
</dbReference>
<comment type="cofactor">
    <cofactor evidence="1">
        <name>pyridoxal 5'-phosphate</name>
        <dbReference type="ChEBI" id="CHEBI:597326"/>
    </cofactor>
</comment>
<comment type="caution">
    <text evidence="7">The sequence shown here is derived from an EMBL/GenBank/DDBJ whole genome shotgun (WGS) entry which is preliminary data.</text>
</comment>
<name>A0AAV3UAR4_9ALTE</name>
<dbReference type="Gene3D" id="3.40.50.1100">
    <property type="match status" value="2"/>
</dbReference>
<protein>
    <submittedName>
        <fullName evidence="7">Aminocyclopropane-1-carboxylate deaminase/D-cysteine desulfhydrase family protein</fullName>
    </submittedName>
</protein>
<evidence type="ECO:0000256" key="2">
    <source>
        <dbReference type="ARBA" id="ARBA00008639"/>
    </source>
</evidence>
<evidence type="ECO:0000313" key="8">
    <source>
        <dbReference type="Proteomes" id="UP001409585"/>
    </source>
</evidence>
<evidence type="ECO:0000313" key="7">
    <source>
        <dbReference type="EMBL" id="GAA4961854.1"/>
    </source>
</evidence>
<dbReference type="InterPro" id="IPR027278">
    <property type="entry name" value="ACCD_DCysDesulf"/>
</dbReference>
<evidence type="ECO:0000256" key="1">
    <source>
        <dbReference type="ARBA" id="ARBA00001933"/>
    </source>
</evidence>
<proteinExistence type="inferred from homology"/>
<accession>A0AAV3UAR4</accession>
<dbReference type="GO" id="GO:0019148">
    <property type="term" value="F:D-cysteine desulfhydrase activity"/>
    <property type="evidence" value="ECO:0007669"/>
    <property type="project" value="TreeGrafter"/>
</dbReference>
<feature type="domain" description="Tryptophan synthase beta chain-like PALP" evidence="6">
    <location>
        <begin position="10"/>
        <end position="314"/>
    </location>
</feature>
<evidence type="ECO:0000256" key="4">
    <source>
        <dbReference type="PIRSR" id="PIRSR006278-1"/>
    </source>
</evidence>
<dbReference type="AlphaFoldDB" id="A0AAV3UAR4"/>
<gene>
    <name evidence="7" type="ORF">GCM10025791_49330</name>
</gene>
<feature type="active site" description="Nucleophile" evidence="4">
    <location>
        <position position="74"/>
    </location>
</feature>
<evidence type="ECO:0000256" key="5">
    <source>
        <dbReference type="PIRSR" id="PIRSR006278-2"/>
    </source>
</evidence>